<dbReference type="EnsemblPlants" id="LPERR11G01480.1">
    <property type="protein sequence ID" value="LPERR11G01480.1"/>
    <property type="gene ID" value="LPERR11G01480"/>
</dbReference>
<organism evidence="3 4">
    <name type="scientific">Leersia perrieri</name>
    <dbReference type="NCBI Taxonomy" id="77586"/>
    <lineage>
        <taxon>Eukaryota</taxon>
        <taxon>Viridiplantae</taxon>
        <taxon>Streptophyta</taxon>
        <taxon>Embryophyta</taxon>
        <taxon>Tracheophyta</taxon>
        <taxon>Spermatophyta</taxon>
        <taxon>Magnoliopsida</taxon>
        <taxon>Liliopsida</taxon>
        <taxon>Poales</taxon>
        <taxon>Poaceae</taxon>
        <taxon>BOP clade</taxon>
        <taxon>Oryzoideae</taxon>
        <taxon>Oryzeae</taxon>
        <taxon>Oryzinae</taxon>
        <taxon>Leersia</taxon>
    </lineage>
</organism>
<evidence type="ECO:0008006" key="5">
    <source>
        <dbReference type="Google" id="ProtNLM"/>
    </source>
</evidence>
<feature type="region of interest" description="Disordered" evidence="1">
    <location>
        <begin position="72"/>
        <end position="105"/>
    </location>
</feature>
<reference evidence="3" key="3">
    <citation type="submission" date="2015-04" db="UniProtKB">
        <authorList>
            <consortium name="EnsemblPlants"/>
        </authorList>
    </citation>
    <scope>IDENTIFICATION</scope>
</reference>
<dbReference type="AlphaFoldDB" id="A0A0D9XNN1"/>
<dbReference type="eggNOG" id="ENOG502R7B4">
    <property type="taxonomic scope" value="Eukaryota"/>
</dbReference>
<proteinExistence type="predicted"/>
<sequence>MKKKALHSVLLAIFLLQILLTEAAASASPTTGLLHDGNNNNAVASSRIRSSRRLLLEKQPTEAMATNTFRVNGVHQTAPAKSKPNVEFDASKKPKPGSGYNPRQN</sequence>
<keyword evidence="4" id="KW-1185">Reference proteome</keyword>
<name>A0A0D9XNN1_9ORYZ</name>
<dbReference type="HOGENOM" id="CLU_164299_0_0_1"/>
<reference evidence="4" key="2">
    <citation type="submission" date="2013-12" db="EMBL/GenBank/DDBJ databases">
        <authorList>
            <person name="Yu Y."/>
            <person name="Lee S."/>
            <person name="de Baynast K."/>
            <person name="Wissotski M."/>
            <person name="Liu L."/>
            <person name="Talag J."/>
            <person name="Goicoechea J."/>
            <person name="Angelova A."/>
            <person name="Jetty R."/>
            <person name="Kudrna D."/>
            <person name="Golser W."/>
            <person name="Rivera L."/>
            <person name="Zhang J."/>
            <person name="Wing R."/>
        </authorList>
    </citation>
    <scope>NUCLEOTIDE SEQUENCE</scope>
</reference>
<evidence type="ECO:0000313" key="3">
    <source>
        <dbReference type="EnsemblPlants" id="LPERR11G01480.1"/>
    </source>
</evidence>
<accession>A0A0D9XNN1</accession>
<feature type="signal peptide" evidence="2">
    <location>
        <begin position="1"/>
        <end position="25"/>
    </location>
</feature>
<evidence type="ECO:0000256" key="1">
    <source>
        <dbReference type="SAM" id="MobiDB-lite"/>
    </source>
</evidence>
<protein>
    <recommendedName>
        <fullName evidence="5">CLAVATA3/ESR-like protein</fullName>
    </recommendedName>
</protein>
<reference evidence="3 4" key="1">
    <citation type="submission" date="2012-08" db="EMBL/GenBank/DDBJ databases">
        <title>Oryza genome evolution.</title>
        <authorList>
            <person name="Wing R.A."/>
        </authorList>
    </citation>
    <scope>NUCLEOTIDE SEQUENCE</scope>
</reference>
<dbReference type="Proteomes" id="UP000032180">
    <property type="component" value="Chromosome 11"/>
</dbReference>
<evidence type="ECO:0000313" key="4">
    <source>
        <dbReference type="Proteomes" id="UP000032180"/>
    </source>
</evidence>
<dbReference type="Gramene" id="LPERR11G01480.1">
    <property type="protein sequence ID" value="LPERR11G01480.1"/>
    <property type="gene ID" value="LPERR11G01480"/>
</dbReference>
<feature type="chain" id="PRO_5002350137" description="CLAVATA3/ESR-like protein" evidence="2">
    <location>
        <begin position="26"/>
        <end position="105"/>
    </location>
</feature>
<evidence type="ECO:0000256" key="2">
    <source>
        <dbReference type="SAM" id="SignalP"/>
    </source>
</evidence>
<keyword evidence="2" id="KW-0732">Signal</keyword>